<keyword evidence="12 20" id="KW-1133">Transmembrane helix</keyword>
<dbReference type="Pfam" id="PF04142">
    <property type="entry name" value="Nuc_sug_transp"/>
    <property type="match status" value="1"/>
</dbReference>
<evidence type="ECO:0000256" key="17">
    <source>
        <dbReference type="ARBA" id="ARBA00078526"/>
    </source>
</evidence>
<keyword evidence="9" id="KW-0235">DNA replication</keyword>
<feature type="transmembrane region" description="Helical" evidence="20">
    <location>
        <begin position="997"/>
        <end position="1020"/>
    </location>
</feature>
<dbReference type="InterPro" id="IPR037185">
    <property type="entry name" value="EmrE-like"/>
</dbReference>
<feature type="transmembrane region" description="Helical" evidence="20">
    <location>
        <begin position="1095"/>
        <end position="1116"/>
    </location>
</feature>
<feature type="compositionally biased region" description="Basic and acidic residues" evidence="19">
    <location>
        <begin position="58"/>
        <end position="72"/>
    </location>
</feature>
<gene>
    <name evidence="22" type="ORF">EDS130_LOCUS4174</name>
</gene>
<dbReference type="GO" id="GO:0005634">
    <property type="term" value="C:nucleus"/>
    <property type="evidence" value="ECO:0007669"/>
    <property type="project" value="UniProtKB-SubCell"/>
</dbReference>
<dbReference type="Gene3D" id="3.40.50.10190">
    <property type="entry name" value="BRCT domain"/>
    <property type="match status" value="1"/>
</dbReference>
<evidence type="ECO:0000256" key="16">
    <source>
        <dbReference type="ARBA" id="ARBA00076017"/>
    </source>
</evidence>
<dbReference type="Proteomes" id="UP000663852">
    <property type="component" value="Unassembled WGS sequence"/>
</dbReference>
<evidence type="ECO:0000256" key="4">
    <source>
        <dbReference type="ARBA" id="ARBA00009976"/>
    </source>
</evidence>
<dbReference type="GO" id="GO:0015165">
    <property type="term" value="F:pyrimidine nucleotide-sugar transmembrane transporter activity"/>
    <property type="evidence" value="ECO:0007669"/>
    <property type="project" value="InterPro"/>
</dbReference>
<feature type="region of interest" description="Disordered" evidence="19">
    <location>
        <begin position="1"/>
        <end position="88"/>
    </location>
</feature>
<dbReference type="SUPFAM" id="SSF48019">
    <property type="entry name" value="post-AAA+ oligomerization domain-like"/>
    <property type="match status" value="1"/>
</dbReference>
<dbReference type="AlphaFoldDB" id="A0A813RUC0"/>
<keyword evidence="13" id="KW-0238">DNA-binding</keyword>
<feature type="region of interest" description="Disordered" evidence="19">
    <location>
        <begin position="753"/>
        <end position="775"/>
    </location>
</feature>
<feature type="transmembrane region" description="Helical" evidence="20">
    <location>
        <begin position="1064"/>
        <end position="1088"/>
    </location>
</feature>
<dbReference type="Pfam" id="PF00533">
    <property type="entry name" value="BRCT"/>
    <property type="match status" value="1"/>
</dbReference>
<dbReference type="FunFam" id="3.40.50.300:FF:000395">
    <property type="entry name" value="Replication factor C subunit 1"/>
    <property type="match status" value="1"/>
</dbReference>
<feature type="compositionally biased region" description="Basic and acidic residues" evidence="19">
    <location>
        <begin position="172"/>
        <end position="186"/>
    </location>
</feature>
<dbReference type="Pfam" id="PF00004">
    <property type="entry name" value="AAA"/>
    <property type="match status" value="1"/>
</dbReference>
<dbReference type="GO" id="GO:0005524">
    <property type="term" value="F:ATP binding"/>
    <property type="evidence" value="ECO:0007669"/>
    <property type="project" value="UniProtKB-KW"/>
</dbReference>
<evidence type="ECO:0000256" key="13">
    <source>
        <dbReference type="ARBA" id="ARBA00023125"/>
    </source>
</evidence>
<dbReference type="SUPFAM" id="SSF52113">
    <property type="entry name" value="BRCT domain"/>
    <property type="match status" value="1"/>
</dbReference>
<evidence type="ECO:0000256" key="14">
    <source>
        <dbReference type="ARBA" id="ARBA00023136"/>
    </source>
</evidence>
<evidence type="ECO:0000256" key="18">
    <source>
        <dbReference type="ARBA" id="ARBA00080382"/>
    </source>
</evidence>
<comment type="similarity">
    <text evidence="3">Belongs to the activator 1 large subunit family.</text>
</comment>
<protein>
    <recommendedName>
        <fullName evidence="5">Replication factor C subunit 1</fullName>
    </recommendedName>
    <alternativeName>
        <fullName evidence="17">Activator 1 140 kDa subunit</fullName>
    </alternativeName>
    <alternativeName>
        <fullName evidence="18">Activator 1 subunit 1</fullName>
    </alternativeName>
    <alternativeName>
        <fullName evidence="16">Replication factor C large subunit</fullName>
    </alternativeName>
</protein>
<dbReference type="FunFam" id="1.20.272.10:FF:000005">
    <property type="entry name" value="Replication factor C subunit 1"/>
    <property type="match status" value="1"/>
</dbReference>
<feature type="transmembrane region" description="Helical" evidence="20">
    <location>
        <begin position="1032"/>
        <end position="1052"/>
    </location>
</feature>
<dbReference type="InterPro" id="IPR036420">
    <property type="entry name" value="BRCT_dom_sf"/>
</dbReference>
<dbReference type="NCBIfam" id="TIGR00803">
    <property type="entry name" value="nst"/>
    <property type="match status" value="1"/>
</dbReference>
<dbReference type="Pfam" id="PF25361">
    <property type="entry name" value="AAA_lid_RFC1"/>
    <property type="match status" value="1"/>
</dbReference>
<dbReference type="InterPro" id="IPR001357">
    <property type="entry name" value="BRCT_dom"/>
</dbReference>
<feature type="compositionally biased region" description="Acidic residues" evidence="19">
    <location>
        <begin position="757"/>
        <end position="773"/>
    </location>
</feature>
<keyword evidence="11" id="KW-0067">ATP-binding</keyword>
<comment type="similarity">
    <text evidence="4">Belongs to the nucleotide-sugar transporter family. SLC35A subfamily.</text>
</comment>
<dbReference type="SMART" id="SM00382">
    <property type="entry name" value="AAA"/>
    <property type="match status" value="1"/>
</dbReference>
<keyword evidence="6" id="KW-0597">Phosphoprotein</keyword>
<comment type="caution">
    <text evidence="22">The sequence shown here is derived from an EMBL/GenBank/DDBJ whole genome shotgun (WGS) entry which is preliminary data.</text>
</comment>
<feature type="transmembrane region" description="Helical" evidence="20">
    <location>
        <begin position="967"/>
        <end position="985"/>
    </location>
</feature>
<dbReference type="SMART" id="SM00292">
    <property type="entry name" value="BRCT"/>
    <property type="match status" value="1"/>
</dbReference>
<dbReference type="EMBL" id="CAJNOJ010000011">
    <property type="protein sequence ID" value="CAF0787668.1"/>
    <property type="molecule type" value="Genomic_DNA"/>
</dbReference>
<evidence type="ECO:0000256" key="8">
    <source>
        <dbReference type="ARBA" id="ARBA00022692"/>
    </source>
</evidence>
<evidence type="ECO:0000259" key="21">
    <source>
        <dbReference type="PROSITE" id="PS50172"/>
    </source>
</evidence>
<dbReference type="GO" id="GO:0016887">
    <property type="term" value="F:ATP hydrolysis activity"/>
    <property type="evidence" value="ECO:0007669"/>
    <property type="project" value="InterPro"/>
</dbReference>
<proteinExistence type="inferred from homology"/>
<dbReference type="CDD" id="cd00009">
    <property type="entry name" value="AAA"/>
    <property type="match status" value="1"/>
</dbReference>
<dbReference type="GO" id="GO:0003677">
    <property type="term" value="F:DNA binding"/>
    <property type="evidence" value="ECO:0007669"/>
    <property type="project" value="UniProtKB-KW"/>
</dbReference>
<evidence type="ECO:0000256" key="15">
    <source>
        <dbReference type="ARBA" id="ARBA00023242"/>
    </source>
</evidence>
<keyword evidence="14 20" id="KW-0472">Membrane</keyword>
<dbReference type="PANTHER" id="PTHR23389">
    <property type="entry name" value="CHROMOSOME TRANSMISSION FIDELITY FACTOR 18"/>
    <property type="match status" value="1"/>
</dbReference>
<evidence type="ECO:0000256" key="7">
    <source>
        <dbReference type="ARBA" id="ARBA00022597"/>
    </source>
</evidence>
<keyword evidence="8 20" id="KW-0812">Transmembrane</keyword>
<evidence type="ECO:0000256" key="5">
    <source>
        <dbReference type="ARBA" id="ARBA00020401"/>
    </source>
</evidence>
<comment type="subcellular location">
    <subcellularLocation>
        <location evidence="2">Membrane</location>
        <topology evidence="2">Multi-pass membrane protein</topology>
    </subcellularLocation>
    <subcellularLocation>
        <location evidence="1">Nucleus</location>
    </subcellularLocation>
</comment>
<feature type="compositionally biased region" description="Low complexity" evidence="19">
    <location>
        <begin position="28"/>
        <end position="43"/>
    </location>
</feature>
<dbReference type="Gene3D" id="1.20.272.10">
    <property type="match status" value="1"/>
</dbReference>
<dbReference type="FunFam" id="3.40.50.10190:FF:000001">
    <property type="entry name" value="Replication factor C subunit 1"/>
    <property type="match status" value="1"/>
</dbReference>
<dbReference type="GO" id="GO:0000139">
    <property type="term" value="C:Golgi membrane"/>
    <property type="evidence" value="ECO:0007669"/>
    <property type="project" value="InterPro"/>
</dbReference>
<evidence type="ECO:0000256" key="9">
    <source>
        <dbReference type="ARBA" id="ARBA00022705"/>
    </source>
</evidence>
<dbReference type="Gene3D" id="3.40.50.300">
    <property type="entry name" value="P-loop containing nucleotide triphosphate hydrolases"/>
    <property type="match status" value="1"/>
</dbReference>
<dbReference type="InterPro" id="IPR008921">
    <property type="entry name" value="DNA_pol3_clamp-load_cplx_C"/>
</dbReference>
<dbReference type="GO" id="GO:0006260">
    <property type="term" value="P:DNA replication"/>
    <property type="evidence" value="ECO:0007669"/>
    <property type="project" value="UniProtKB-KW"/>
</dbReference>
<dbReference type="Gene3D" id="1.10.8.60">
    <property type="match status" value="1"/>
</dbReference>
<accession>A0A813RUC0</accession>
<dbReference type="GO" id="GO:0003689">
    <property type="term" value="F:DNA clamp loader activity"/>
    <property type="evidence" value="ECO:0007669"/>
    <property type="project" value="InterPro"/>
</dbReference>
<dbReference type="InterPro" id="IPR027417">
    <property type="entry name" value="P-loop_NTPase"/>
</dbReference>
<keyword evidence="10" id="KW-0547">Nucleotide-binding</keyword>
<feature type="transmembrane region" description="Helical" evidence="20">
    <location>
        <begin position="1122"/>
        <end position="1139"/>
    </location>
</feature>
<evidence type="ECO:0000313" key="22">
    <source>
        <dbReference type="EMBL" id="CAF0787668.1"/>
    </source>
</evidence>
<dbReference type="GO" id="GO:0005663">
    <property type="term" value="C:DNA replication factor C complex"/>
    <property type="evidence" value="ECO:0007669"/>
    <property type="project" value="InterPro"/>
</dbReference>
<dbReference type="SUPFAM" id="SSF103481">
    <property type="entry name" value="Multidrug resistance efflux transporter EmrE"/>
    <property type="match status" value="1"/>
</dbReference>
<dbReference type="PANTHER" id="PTHR23389:SF6">
    <property type="entry name" value="REPLICATION FACTOR C SUBUNIT 1"/>
    <property type="match status" value="1"/>
</dbReference>
<dbReference type="PROSITE" id="PS50172">
    <property type="entry name" value="BRCT"/>
    <property type="match status" value="1"/>
</dbReference>
<evidence type="ECO:0000256" key="20">
    <source>
        <dbReference type="SAM" id="Phobius"/>
    </source>
</evidence>
<evidence type="ECO:0000256" key="11">
    <source>
        <dbReference type="ARBA" id="ARBA00022840"/>
    </source>
</evidence>
<name>A0A813RUC0_ADIRI</name>
<organism evidence="22 23">
    <name type="scientific">Adineta ricciae</name>
    <name type="common">Rotifer</name>
    <dbReference type="NCBI Taxonomy" id="249248"/>
    <lineage>
        <taxon>Eukaryota</taxon>
        <taxon>Metazoa</taxon>
        <taxon>Spiralia</taxon>
        <taxon>Gnathifera</taxon>
        <taxon>Rotifera</taxon>
        <taxon>Eurotatoria</taxon>
        <taxon>Bdelloidea</taxon>
        <taxon>Adinetida</taxon>
        <taxon>Adinetidae</taxon>
        <taxon>Adineta</taxon>
    </lineage>
</organism>
<evidence type="ECO:0000256" key="19">
    <source>
        <dbReference type="SAM" id="MobiDB-lite"/>
    </source>
</evidence>
<evidence type="ECO:0000256" key="6">
    <source>
        <dbReference type="ARBA" id="ARBA00022553"/>
    </source>
</evidence>
<dbReference type="CDD" id="cd17752">
    <property type="entry name" value="BRCT_RFC1"/>
    <property type="match status" value="1"/>
</dbReference>
<dbReference type="InterPro" id="IPR013725">
    <property type="entry name" value="DNA_replication_fac_RFC1_C"/>
</dbReference>
<keyword evidence="7" id="KW-0762">Sugar transport</keyword>
<keyword evidence="15" id="KW-0539">Nucleus</keyword>
<evidence type="ECO:0000313" key="23">
    <source>
        <dbReference type="Proteomes" id="UP000663852"/>
    </source>
</evidence>
<sequence length="1157" mass="130643">MADIRNFFKKVPNPNNKRTREQADNEEAVVVSKSPPKKPVVSPAKPPVETSPQKKIKTKEVDPVEKKRRSENYKSFMNRGGPDAPGSKNIPDGAKNCLKDLAFVISGVLESLERDECKDLIEKYGGRVTSALSGKTNYLLTGRDGGESKMKKAHELNVKIISEDDLLELIRTRPGDEEPLKAEKSNRKSKTVAEPEQPAVASSSSTKLKRKSSSIRETPAVEPVVPSKIRKTTSSSSSTIPKTTTDDSTLLWVDKYKPRTIKQLIGQQGDKSPVQKLIIWLRDWYQHHSQSDEKVKAKPSVGFIRNENPAMFKAALLSGPPGIGKTSAAQLVCEHLNYQYIEKNASDQRSKKSMSTLSSDTYSVAHFTEKSMSKYVLIMDEVDGVTGNADRGGVQELISLIKRSRIPIICICNDRQHKKIRSLANYCYDLRFHRPNIQQIHGAMLSILHHEHIQNISPQTLDDIIKSSNQDIRQTIHSLNLWSIQGGQTNSTAAKMIDKTVNTNPFELCRLSFSSEFRDKSLADKSDIFFYDYQLMPLLIQENYLQCQPHVTSSNSEKRKLTDVEHLNLLANAADHISLGDICSQMIFSKNDSWSLLPYQAIFSTVTPCSYVRGHLRGMVNFSSFFGQRSRTNKNERLLNEIEKHICLKTSSANKQQFNLDYLPYLSRALISPLQQKNESNGIEQCISLLDDYYLNRDDFQTIMELNTWGKTGRNPYDQLDTQTKSALIRNYNKTNHRVPYAMIDIKKLKKSKGLMDEEENDEDDDDEEEESTPIENDVMIKEDRLLDHECRNSFIGLFRQKRMCRNRRTRSSTKLNEAGKETKKETLSATSFTLHMKYVSLLLLTFQNVAGILLLRYVRTTTGPRFINSTAVLNSEIQKTLLSIFFVICEERSVVNGLKLIYEKVFHDSHDTIKTGVPAFLYLVQNYLLFVSISNLDAATFQVSFQLKIFTTAIFMMLILGRTFKLVQWLALFLLFLGVSLVQLENMTSTVPKQDVNAIKGLLSVVSACTLSGLAGVYFEKILKGSNVPLWIRNIQLGIFSIIFGSIMMLIQDGTEIQNKGFLFGYTSIVWTTITVQSAGGLLVALVMKHADNILKGFSTSAAIIISCIVSMILFDFQLTNLFALGAFLVVCSIFLYSKPDLILQVPFLKEKSILF</sequence>
<keyword evidence="7" id="KW-0813">Transport</keyword>
<evidence type="ECO:0000256" key="10">
    <source>
        <dbReference type="ARBA" id="ARBA00022741"/>
    </source>
</evidence>
<dbReference type="InterPro" id="IPR003593">
    <property type="entry name" value="AAA+_ATPase"/>
</dbReference>
<feature type="domain" description="BRCT" evidence="21">
    <location>
        <begin position="93"/>
        <end position="173"/>
    </location>
</feature>
<evidence type="ECO:0000256" key="1">
    <source>
        <dbReference type="ARBA" id="ARBA00004123"/>
    </source>
</evidence>
<dbReference type="SUPFAM" id="SSF52540">
    <property type="entry name" value="P-loop containing nucleoside triphosphate hydrolases"/>
    <property type="match status" value="1"/>
</dbReference>
<dbReference type="OrthoDB" id="408493at2759"/>
<dbReference type="InterPro" id="IPR003959">
    <property type="entry name" value="ATPase_AAA_core"/>
</dbReference>
<dbReference type="Pfam" id="PF08519">
    <property type="entry name" value="RFC1"/>
    <property type="match status" value="1"/>
</dbReference>
<dbReference type="InterPro" id="IPR007271">
    <property type="entry name" value="Nuc_sug_transpt"/>
</dbReference>
<evidence type="ECO:0000256" key="3">
    <source>
        <dbReference type="ARBA" id="ARBA00006116"/>
    </source>
</evidence>
<feature type="region of interest" description="Disordered" evidence="19">
    <location>
        <begin position="172"/>
        <end position="221"/>
    </location>
</feature>
<evidence type="ECO:0000256" key="12">
    <source>
        <dbReference type="ARBA" id="ARBA00022989"/>
    </source>
</evidence>
<reference evidence="22" key="1">
    <citation type="submission" date="2021-02" db="EMBL/GenBank/DDBJ databases">
        <authorList>
            <person name="Nowell W R."/>
        </authorList>
    </citation>
    <scope>NUCLEOTIDE SEQUENCE</scope>
</reference>
<evidence type="ECO:0000256" key="2">
    <source>
        <dbReference type="ARBA" id="ARBA00004141"/>
    </source>
</evidence>